<evidence type="ECO:0000313" key="8">
    <source>
        <dbReference type="EMBL" id="AGH96501.1"/>
    </source>
</evidence>
<keyword evidence="5" id="KW-0521">NADP</keyword>
<feature type="domain" description="Nitroreductase" evidence="7">
    <location>
        <begin position="15"/>
        <end position="193"/>
    </location>
</feature>
<dbReference type="KEGG" id="bex:A11Q_2285"/>
<dbReference type="SUPFAM" id="SSF55469">
    <property type="entry name" value="FMN-dependent nitroreductase-like"/>
    <property type="match status" value="1"/>
</dbReference>
<dbReference type="InterPro" id="IPR033878">
    <property type="entry name" value="NfsB-like"/>
</dbReference>
<name>M4VEQ3_9BACT</name>
<keyword evidence="4" id="KW-0288">FMN</keyword>
<dbReference type="InterPro" id="IPR029479">
    <property type="entry name" value="Nitroreductase"/>
</dbReference>
<dbReference type="Gene3D" id="3.40.109.10">
    <property type="entry name" value="NADH Oxidase"/>
    <property type="match status" value="1"/>
</dbReference>
<evidence type="ECO:0000256" key="3">
    <source>
        <dbReference type="ARBA" id="ARBA00022630"/>
    </source>
</evidence>
<dbReference type="EMBL" id="CP003537">
    <property type="protein sequence ID" value="AGH96501.1"/>
    <property type="molecule type" value="Genomic_DNA"/>
</dbReference>
<sequence>MSRVVDNEILYKQMQWRYACKKFDPTKIIREADWNILAETLRLSASSYGLQPWKFIVVQNKELREKLKTHSWGQSPVTDASHFVVLTYKEKMDAAHIEKLVEQTAKVRELDINTLGRFRDVMTKDLIHGPLSQTIDQWAQRQTYIAMGSFLTTAALMEIDTLPMEGLDPDAYDRTLELGGTGYKTISAIACGYRATDDKYQHAKKVRFDLSDVVTYK</sequence>
<dbReference type="RefSeq" id="WP_015470991.1">
    <property type="nucleotide sequence ID" value="NC_020813.1"/>
</dbReference>
<keyword evidence="6" id="KW-0560">Oxidoreductase</keyword>
<dbReference type="CDD" id="cd02149">
    <property type="entry name" value="NfsB-like"/>
    <property type="match status" value="1"/>
</dbReference>
<evidence type="ECO:0000256" key="4">
    <source>
        <dbReference type="ARBA" id="ARBA00022643"/>
    </source>
</evidence>
<proteinExistence type="inferred from homology"/>
<reference evidence="8 9" key="1">
    <citation type="journal article" date="2013" name="ISME J.">
        <title>By their genes ye shall know them: genomic signatures of predatory bacteria.</title>
        <authorList>
            <person name="Pasternak Z."/>
            <person name="Pietrokovski S."/>
            <person name="Rotem O."/>
            <person name="Gophna U."/>
            <person name="Lurie-Weinberger M.N."/>
            <person name="Jurkevitch E."/>
        </authorList>
    </citation>
    <scope>NUCLEOTIDE SEQUENCE [LARGE SCALE GENOMIC DNA]</scope>
    <source>
        <strain evidence="8 9">JSS</strain>
    </source>
</reference>
<evidence type="ECO:0000256" key="6">
    <source>
        <dbReference type="ARBA" id="ARBA00023002"/>
    </source>
</evidence>
<dbReference type="Pfam" id="PF00881">
    <property type="entry name" value="Nitroreductase"/>
    <property type="match status" value="1"/>
</dbReference>
<organism evidence="8 9">
    <name type="scientific">Pseudobdellovibrio exovorus JSS</name>
    <dbReference type="NCBI Taxonomy" id="1184267"/>
    <lineage>
        <taxon>Bacteria</taxon>
        <taxon>Pseudomonadati</taxon>
        <taxon>Bdellovibrionota</taxon>
        <taxon>Bdellovibrionia</taxon>
        <taxon>Bdellovibrionales</taxon>
        <taxon>Pseudobdellovibrionaceae</taxon>
        <taxon>Pseudobdellovibrio</taxon>
    </lineage>
</organism>
<dbReference type="eggNOG" id="COG0778">
    <property type="taxonomic scope" value="Bacteria"/>
</dbReference>
<dbReference type="OrthoDB" id="5293878at2"/>
<accession>M4VEQ3</accession>
<evidence type="ECO:0000256" key="5">
    <source>
        <dbReference type="ARBA" id="ARBA00022857"/>
    </source>
</evidence>
<evidence type="ECO:0000313" key="9">
    <source>
        <dbReference type="Proteomes" id="UP000012040"/>
    </source>
</evidence>
<protein>
    <recommendedName>
        <fullName evidence="7">Nitroreductase domain-containing protein</fullName>
    </recommendedName>
</protein>
<comment type="similarity">
    <text evidence="2">Belongs to the nitroreductase family.</text>
</comment>
<evidence type="ECO:0000256" key="2">
    <source>
        <dbReference type="ARBA" id="ARBA00007118"/>
    </source>
</evidence>
<gene>
    <name evidence="8" type="ORF">A11Q_2285</name>
</gene>
<dbReference type="GO" id="GO:0016491">
    <property type="term" value="F:oxidoreductase activity"/>
    <property type="evidence" value="ECO:0007669"/>
    <property type="project" value="UniProtKB-KW"/>
</dbReference>
<keyword evidence="3" id="KW-0285">Flavoprotein</keyword>
<evidence type="ECO:0000259" key="7">
    <source>
        <dbReference type="Pfam" id="PF00881"/>
    </source>
</evidence>
<dbReference type="STRING" id="1184267.A11Q_2285"/>
<keyword evidence="9" id="KW-1185">Reference proteome</keyword>
<comment type="cofactor">
    <cofactor evidence="1">
        <name>FMN</name>
        <dbReference type="ChEBI" id="CHEBI:58210"/>
    </cofactor>
</comment>
<dbReference type="Proteomes" id="UP000012040">
    <property type="component" value="Chromosome"/>
</dbReference>
<dbReference type="AlphaFoldDB" id="M4VEQ3"/>
<evidence type="ECO:0000256" key="1">
    <source>
        <dbReference type="ARBA" id="ARBA00001917"/>
    </source>
</evidence>
<dbReference type="PANTHER" id="PTHR43673">
    <property type="entry name" value="NAD(P)H NITROREDUCTASE YDGI-RELATED"/>
    <property type="match status" value="1"/>
</dbReference>
<dbReference type="HOGENOM" id="CLU_070764_4_1_7"/>
<dbReference type="PATRIC" id="fig|1184267.3.peg.2315"/>
<dbReference type="PANTHER" id="PTHR43673:SF2">
    <property type="entry name" value="NITROREDUCTASE"/>
    <property type="match status" value="1"/>
</dbReference>
<dbReference type="InterPro" id="IPR000415">
    <property type="entry name" value="Nitroreductase-like"/>
</dbReference>